<comment type="similarity">
    <text evidence="1">Belongs to the HicA mRNA interferase family.</text>
</comment>
<evidence type="ECO:0000256" key="2">
    <source>
        <dbReference type="ARBA" id="ARBA00022649"/>
    </source>
</evidence>
<evidence type="ECO:0000256" key="4">
    <source>
        <dbReference type="ARBA" id="ARBA00022759"/>
    </source>
</evidence>
<dbReference type="EMBL" id="AGAZ01000038">
    <property type="protein sequence ID" value="EGZ47751.1"/>
    <property type="molecule type" value="Genomic_DNA"/>
</dbReference>
<dbReference type="InterPro" id="IPR012933">
    <property type="entry name" value="HicA_mRNA_interferase"/>
</dbReference>
<dbReference type="RefSeq" id="WP_009116140.1">
    <property type="nucleotide sequence ID" value="NZ_JH165159.1"/>
</dbReference>
<keyword evidence="7" id="KW-0346">Stress response</keyword>
<dbReference type="STRING" id="1030841.HMPREF9370_0998"/>
<dbReference type="InterPro" id="IPR038570">
    <property type="entry name" value="HicA_sf"/>
</dbReference>
<dbReference type="Proteomes" id="UP000005336">
    <property type="component" value="Unassembled WGS sequence"/>
</dbReference>
<dbReference type="Pfam" id="PF07927">
    <property type="entry name" value="HicA_toxin"/>
    <property type="match status" value="1"/>
</dbReference>
<evidence type="ECO:0000313" key="9">
    <source>
        <dbReference type="Proteomes" id="UP000005336"/>
    </source>
</evidence>
<keyword evidence="3" id="KW-0540">Nuclease</keyword>
<dbReference type="HOGENOM" id="CLU_164851_4_2_4"/>
<organism evidence="8 9">
    <name type="scientific">Neisseria wadsworthii 9715</name>
    <dbReference type="NCBI Taxonomy" id="1030841"/>
    <lineage>
        <taxon>Bacteria</taxon>
        <taxon>Pseudomonadati</taxon>
        <taxon>Pseudomonadota</taxon>
        <taxon>Betaproteobacteria</taxon>
        <taxon>Neisseriales</taxon>
        <taxon>Neisseriaceae</taxon>
        <taxon>Neisseria</taxon>
    </lineage>
</organism>
<dbReference type="SUPFAM" id="SSF54786">
    <property type="entry name" value="YcfA/nrd intein domain"/>
    <property type="match status" value="1"/>
</dbReference>
<name>G4CPI8_9NEIS</name>
<evidence type="ECO:0000313" key="8">
    <source>
        <dbReference type="EMBL" id="EGZ47751.1"/>
    </source>
</evidence>
<evidence type="ECO:0000256" key="6">
    <source>
        <dbReference type="ARBA" id="ARBA00022884"/>
    </source>
</evidence>
<dbReference type="GO" id="GO:0003729">
    <property type="term" value="F:mRNA binding"/>
    <property type="evidence" value="ECO:0007669"/>
    <property type="project" value="InterPro"/>
</dbReference>
<dbReference type="AlphaFoldDB" id="G4CPI8"/>
<proteinExistence type="inferred from homology"/>
<sequence>MKSSELIAIIEADGWKLVRVKGSHHQFKKEGVNHLITISHPEKDVSRHQVADARRKSGLKF</sequence>
<dbReference type="GO" id="GO:0016787">
    <property type="term" value="F:hydrolase activity"/>
    <property type="evidence" value="ECO:0007669"/>
    <property type="project" value="UniProtKB-KW"/>
</dbReference>
<dbReference type="PATRIC" id="fig|1030841.3.peg.977"/>
<reference evidence="8 9" key="1">
    <citation type="submission" date="2011-06" db="EMBL/GenBank/DDBJ databases">
        <authorList>
            <person name="Muzny D."/>
            <person name="Qin X."/>
            <person name="Deng J."/>
            <person name="Jiang H."/>
            <person name="Liu Y."/>
            <person name="Qu J."/>
            <person name="Song X.-Z."/>
            <person name="Zhang L."/>
            <person name="Thornton R."/>
            <person name="Coyle M."/>
            <person name="Francisco L."/>
            <person name="Jackson L."/>
            <person name="Javaid M."/>
            <person name="Korchina V."/>
            <person name="Kovar C."/>
            <person name="Mata R."/>
            <person name="Mathew T."/>
            <person name="Ngo R."/>
            <person name="Nguyen L."/>
            <person name="Nguyen N."/>
            <person name="Okwuonu G."/>
            <person name="Ongeri F."/>
            <person name="Pham C."/>
            <person name="Simmons D."/>
            <person name="Wilczek-Boney K."/>
            <person name="Hale W."/>
            <person name="Jakkamsetti A."/>
            <person name="Pham P."/>
            <person name="Ruth R."/>
            <person name="San Lucas F."/>
            <person name="Warren J."/>
            <person name="Zhang J."/>
            <person name="Zhao Z."/>
            <person name="Zhou C."/>
            <person name="Zhu D."/>
            <person name="Lee S."/>
            <person name="Bess C."/>
            <person name="Blankenburg K."/>
            <person name="Forbes L."/>
            <person name="Fu Q."/>
            <person name="Gubbala S."/>
            <person name="Hirani K."/>
            <person name="Jayaseelan J.C."/>
            <person name="Lara F."/>
            <person name="Munidasa M."/>
            <person name="Palculict T."/>
            <person name="Patil S."/>
            <person name="Pu L.-L."/>
            <person name="Saada N."/>
            <person name="Tang L."/>
            <person name="Weissenberger G."/>
            <person name="Zhu Y."/>
            <person name="Hemphill L."/>
            <person name="Shang Y."/>
            <person name="Youmans B."/>
            <person name="Ayvaz T."/>
            <person name="Ross M."/>
            <person name="Santibanez J."/>
            <person name="Aqrawi P."/>
            <person name="Gross S."/>
            <person name="Joshi V."/>
            <person name="Fowler G."/>
            <person name="Nazareth L."/>
            <person name="Reid J."/>
            <person name="Worley K."/>
            <person name="Petrosino J."/>
            <person name="Highlander S."/>
            <person name="Gibbs R."/>
        </authorList>
    </citation>
    <scope>NUCLEOTIDE SEQUENCE [LARGE SCALE GENOMIC DNA]</scope>
    <source>
        <strain evidence="8 9">9715</strain>
    </source>
</reference>
<dbReference type="Gene3D" id="3.30.920.30">
    <property type="entry name" value="Hypothetical protein"/>
    <property type="match status" value="1"/>
</dbReference>
<comment type="caution">
    <text evidence="8">The sequence shown here is derived from an EMBL/GenBank/DDBJ whole genome shotgun (WGS) entry which is preliminary data.</text>
</comment>
<gene>
    <name evidence="8" type="ORF">HMPREF9370_0998</name>
</gene>
<keyword evidence="2" id="KW-1277">Toxin-antitoxin system</keyword>
<protein>
    <submittedName>
        <fullName evidence="8">HicA family toxin-antitoxin system</fullName>
    </submittedName>
</protein>
<keyword evidence="4" id="KW-0255">Endonuclease</keyword>
<keyword evidence="5" id="KW-0378">Hydrolase</keyword>
<evidence type="ECO:0000256" key="1">
    <source>
        <dbReference type="ARBA" id="ARBA00006620"/>
    </source>
</evidence>
<accession>G4CPI8</accession>
<evidence type="ECO:0000256" key="7">
    <source>
        <dbReference type="ARBA" id="ARBA00023016"/>
    </source>
</evidence>
<evidence type="ECO:0000256" key="3">
    <source>
        <dbReference type="ARBA" id="ARBA00022722"/>
    </source>
</evidence>
<dbReference type="GO" id="GO:0004519">
    <property type="term" value="F:endonuclease activity"/>
    <property type="evidence" value="ECO:0007669"/>
    <property type="project" value="UniProtKB-KW"/>
</dbReference>
<keyword evidence="6" id="KW-0694">RNA-binding</keyword>
<evidence type="ECO:0000256" key="5">
    <source>
        <dbReference type="ARBA" id="ARBA00022801"/>
    </source>
</evidence>
<keyword evidence="9" id="KW-1185">Reference proteome</keyword>
<dbReference type="OrthoDB" id="9811409at2"/>